<dbReference type="InterPro" id="IPR036397">
    <property type="entry name" value="RNaseH_sf"/>
</dbReference>
<dbReference type="InterPro" id="IPR012337">
    <property type="entry name" value="RNaseH-like_sf"/>
</dbReference>
<dbReference type="Gene3D" id="3.10.10.10">
    <property type="entry name" value="HIV Type 1 Reverse Transcriptase, subunit A, domain 1"/>
    <property type="match status" value="1"/>
</dbReference>
<protein>
    <recommendedName>
        <fullName evidence="1">Integrase catalytic domain-containing protein</fullName>
    </recommendedName>
</protein>
<dbReference type="FunFam" id="3.10.20.370:FF:000001">
    <property type="entry name" value="Retrovirus-related Pol polyprotein from transposon 17.6-like protein"/>
    <property type="match status" value="1"/>
</dbReference>
<dbReference type="OrthoDB" id="10041530at2759"/>
<dbReference type="AlphaFoldDB" id="A0A6J8F351"/>
<evidence type="ECO:0000313" key="3">
    <source>
        <dbReference type="Proteomes" id="UP000507470"/>
    </source>
</evidence>
<dbReference type="Pfam" id="PF00665">
    <property type="entry name" value="rve"/>
    <property type="match status" value="1"/>
</dbReference>
<organism evidence="2 3">
    <name type="scientific">Mytilus coruscus</name>
    <name type="common">Sea mussel</name>
    <dbReference type="NCBI Taxonomy" id="42192"/>
    <lineage>
        <taxon>Eukaryota</taxon>
        <taxon>Metazoa</taxon>
        <taxon>Spiralia</taxon>
        <taxon>Lophotrochozoa</taxon>
        <taxon>Mollusca</taxon>
        <taxon>Bivalvia</taxon>
        <taxon>Autobranchia</taxon>
        <taxon>Pteriomorphia</taxon>
        <taxon>Mytilida</taxon>
        <taxon>Mytiloidea</taxon>
        <taxon>Mytilidae</taxon>
        <taxon>Mytilinae</taxon>
        <taxon>Mytilus</taxon>
    </lineage>
</organism>
<dbReference type="Proteomes" id="UP000507470">
    <property type="component" value="Unassembled WGS sequence"/>
</dbReference>
<dbReference type="Gene3D" id="3.30.70.270">
    <property type="match status" value="3"/>
</dbReference>
<dbReference type="InterPro" id="IPR041588">
    <property type="entry name" value="Integrase_H2C2"/>
</dbReference>
<dbReference type="Pfam" id="PF17921">
    <property type="entry name" value="Integrase_H2C2"/>
    <property type="match status" value="1"/>
</dbReference>
<keyword evidence="3" id="KW-1185">Reference proteome</keyword>
<dbReference type="SUPFAM" id="SSF53098">
    <property type="entry name" value="Ribonuclease H-like"/>
    <property type="match status" value="1"/>
</dbReference>
<dbReference type="FunFam" id="1.10.340.70:FF:000004">
    <property type="entry name" value="Retrovirus-related Pol polyprotein from transposon 297-like Protein"/>
    <property type="match status" value="1"/>
</dbReference>
<evidence type="ECO:0000259" key="1">
    <source>
        <dbReference type="PROSITE" id="PS50994"/>
    </source>
</evidence>
<dbReference type="EMBL" id="CACVKT020010403">
    <property type="protein sequence ID" value="CAC5426176.1"/>
    <property type="molecule type" value="Genomic_DNA"/>
</dbReference>
<dbReference type="InterPro" id="IPR043502">
    <property type="entry name" value="DNA/RNA_pol_sf"/>
</dbReference>
<dbReference type="Gene3D" id="1.10.340.70">
    <property type="match status" value="1"/>
</dbReference>
<dbReference type="PANTHER" id="PTHR37984:SF8">
    <property type="entry name" value="CCHC-TYPE DOMAIN-CONTAINING PROTEIN"/>
    <property type="match status" value="1"/>
</dbReference>
<dbReference type="GO" id="GO:0015074">
    <property type="term" value="P:DNA integration"/>
    <property type="evidence" value="ECO:0007669"/>
    <property type="project" value="InterPro"/>
</dbReference>
<dbReference type="Gene3D" id="3.10.20.370">
    <property type="match status" value="1"/>
</dbReference>
<accession>A0A6J8F351</accession>
<dbReference type="InterPro" id="IPR043128">
    <property type="entry name" value="Rev_trsase/Diguanyl_cyclase"/>
</dbReference>
<feature type="domain" description="Integrase catalytic" evidence="1">
    <location>
        <begin position="456"/>
        <end position="605"/>
    </location>
</feature>
<dbReference type="FunFam" id="3.30.420.10:FF:000063">
    <property type="entry name" value="Retrovirus-related Pol polyprotein from transposon 297-like Protein"/>
    <property type="match status" value="1"/>
</dbReference>
<name>A0A6J8F351_MYTCO</name>
<dbReference type="InterPro" id="IPR001584">
    <property type="entry name" value="Integrase_cat-core"/>
</dbReference>
<proteinExistence type="predicted"/>
<evidence type="ECO:0000313" key="2">
    <source>
        <dbReference type="EMBL" id="CAC5426176.1"/>
    </source>
</evidence>
<dbReference type="SUPFAM" id="SSF56672">
    <property type="entry name" value="DNA/RNA polymerases"/>
    <property type="match status" value="1"/>
</dbReference>
<dbReference type="GO" id="GO:0003676">
    <property type="term" value="F:nucleic acid binding"/>
    <property type="evidence" value="ECO:0007669"/>
    <property type="project" value="InterPro"/>
</dbReference>
<sequence length="605" mass="69915">MTEPSKWVSQMAVEKNRMEKLRICIDPQPLNTALMREHYKLPTLDDVLPKLANAKIFSRLDVREAYWHLTEALGDIEGVFTIADDIIVAGCGRTNEEALIDNDRKLKKLFQRCNDHNILLNEEKKEVGLTEITFHGHRITREGIKVDDVKVKAIHEMPCPTDVRRKRLCGMVQYMAKFLPDLANDLAPIRELTKKDVPWIWSDECNMAFQRVKKRLTEAPILAYFDVNKEVVLQVDSSKSGLGAVLLQEGKPVEFASRALKPSECNWAQIEKEALSMLYGLERFDQYTYGRKVIVQNDHKPLAAILSKPLSRAPKRLQDIMMKLFRYDIEFRFVKGVNLQKIPNYRLKRIINDGWPQHRDTVPYCITVFEWRDELSIQEGIVVKGEAILIPKLLRNEMKNRLHSAHLGYDSMIRRARGTIFWPGMAKEIKQITELCEICQESKPKNQREPLIQHSDGQSPWTKIGMDLFEIKGRPYLVVIDYFSNFTEVDYLSKTTSGQVMTILKKQFARFGIPTTIVSDNGPQISSDEFRQFTTKWGINHMVSSPNHPQGNGKAESAVKVIKNMIKKTLQDGRDQYEALLNCETHLPEHWSQSDRNNVRRKPDR</sequence>
<dbReference type="Pfam" id="PF17919">
    <property type="entry name" value="RT_RNaseH_2"/>
    <property type="match status" value="1"/>
</dbReference>
<dbReference type="PROSITE" id="PS50994">
    <property type="entry name" value="INTEGRASE"/>
    <property type="match status" value="1"/>
</dbReference>
<dbReference type="CDD" id="cd09274">
    <property type="entry name" value="RNase_HI_RT_Ty3"/>
    <property type="match status" value="1"/>
</dbReference>
<dbReference type="FunFam" id="3.30.70.270:FF:000026">
    <property type="entry name" value="Transposon Ty3-G Gag-Pol polyprotein"/>
    <property type="match status" value="1"/>
</dbReference>
<dbReference type="InterPro" id="IPR050951">
    <property type="entry name" value="Retrovirus_Pol_polyprotein"/>
</dbReference>
<dbReference type="Gene3D" id="3.30.420.10">
    <property type="entry name" value="Ribonuclease H-like superfamily/Ribonuclease H"/>
    <property type="match status" value="1"/>
</dbReference>
<reference evidence="2 3" key="1">
    <citation type="submission" date="2020-06" db="EMBL/GenBank/DDBJ databases">
        <authorList>
            <person name="Li R."/>
            <person name="Bekaert M."/>
        </authorList>
    </citation>
    <scope>NUCLEOTIDE SEQUENCE [LARGE SCALE GENOMIC DNA]</scope>
    <source>
        <strain evidence="3">wild</strain>
    </source>
</reference>
<gene>
    <name evidence="2" type="ORF">MCOR_57912</name>
</gene>
<dbReference type="InterPro" id="IPR041577">
    <property type="entry name" value="RT_RNaseH_2"/>
</dbReference>
<dbReference type="PANTHER" id="PTHR37984">
    <property type="entry name" value="PROTEIN CBG26694"/>
    <property type="match status" value="1"/>
</dbReference>